<name>W7MZK8_GIBM7</name>
<gene>
    <name evidence="1" type="ORF">FVEG_17084</name>
</gene>
<dbReference type="OrthoDB" id="5101475at2759"/>
<protein>
    <submittedName>
        <fullName evidence="1">Uncharacterized protein</fullName>
    </submittedName>
</protein>
<dbReference type="VEuPathDB" id="FungiDB:FVEG_17084"/>
<keyword evidence="2" id="KW-1185">Reference proteome</keyword>
<dbReference type="AlphaFoldDB" id="W7MZK8"/>
<dbReference type="EMBL" id="CM000584">
    <property type="protein sequence ID" value="EWG53265.1"/>
    <property type="molecule type" value="Genomic_DNA"/>
</dbReference>
<evidence type="ECO:0000313" key="1">
    <source>
        <dbReference type="EMBL" id="EWG53265.1"/>
    </source>
</evidence>
<sequence length="101" mass="11904">MSTKAEIQYQITCLGYEKERLESETKAANDYTQHITQKKLEQQAIVYGAYDQATKDAAEKEYDYYCGILLDLLDKASERLDRMQELRDRERTLSMQLRLAR</sequence>
<evidence type="ECO:0000313" key="2">
    <source>
        <dbReference type="Proteomes" id="UP000009096"/>
    </source>
</evidence>
<reference evidence="1 2" key="1">
    <citation type="journal article" date="2010" name="Nature">
        <title>Comparative genomics reveals mobile pathogenicity chromosomes in Fusarium.</title>
        <authorList>
            <person name="Ma L.J."/>
            <person name="van der Does H.C."/>
            <person name="Borkovich K.A."/>
            <person name="Coleman J.J."/>
            <person name="Daboussi M.J."/>
            <person name="Di Pietro A."/>
            <person name="Dufresne M."/>
            <person name="Freitag M."/>
            <person name="Grabherr M."/>
            <person name="Henrissat B."/>
            <person name="Houterman P.M."/>
            <person name="Kang S."/>
            <person name="Shim W.B."/>
            <person name="Woloshuk C."/>
            <person name="Xie X."/>
            <person name="Xu J.R."/>
            <person name="Antoniw J."/>
            <person name="Baker S.E."/>
            <person name="Bluhm B.H."/>
            <person name="Breakspear A."/>
            <person name="Brown D.W."/>
            <person name="Butchko R.A."/>
            <person name="Chapman S."/>
            <person name="Coulson R."/>
            <person name="Coutinho P.M."/>
            <person name="Danchin E.G."/>
            <person name="Diener A."/>
            <person name="Gale L.R."/>
            <person name="Gardiner D.M."/>
            <person name="Goff S."/>
            <person name="Hammond-Kosack K.E."/>
            <person name="Hilburn K."/>
            <person name="Hua-Van A."/>
            <person name="Jonkers W."/>
            <person name="Kazan K."/>
            <person name="Kodira C.D."/>
            <person name="Koehrsen M."/>
            <person name="Kumar L."/>
            <person name="Lee Y.H."/>
            <person name="Li L."/>
            <person name="Manners J.M."/>
            <person name="Miranda-Saavedra D."/>
            <person name="Mukherjee M."/>
            <person name="Park G."/>
            <person name="Park J."/>
            <person name="Park S.Y."/>
            <person name="Proctor R.H."/>
            <person name="Regev A."/>
            <person name="Ruiz-Roldan M.C."/>
            <person name="Sain D."/>
            <person name="Sakthikumar S."/>
            <person name="Sykes S."/>
            <person name="Schwartz D.C."/>
            <person name="Turgeon B.G."/>
            <person name="Wapinski I."/>
            <person name="Yoder O."/>
            <person name="Young S."/>
            <person name="Zeng Q."/>
            <person name="Zhou S."/>
            <person name="Galagan J."/>
            <person name="Cuomo C.A."/>
            <person name="Kistler H.C."/>
            <person name="Rep M."/>
        </authorList>
    </citation>
    <scope>NUCLEOTIDE SEQUENCE [LARGE SCALE GENOMIC DNA]</scope>
    <source>
        <strain evidence="2">M3125 / FGSC 7600</strain>
    </source>
</reference>
<dbReference type="RefSeq" id="XP_018759456.1">
    <property type="nucleotide sequence ID" value="XM_018906351.1"/>
</dbReference>
<accession>W7MZK8</accession>
<dbReference type="KEGG" id="fvr:FVEG_17084"/>
<organism evidence="1 2">
    <name type="scientific">Gibberella moniliformis (strain M3125 / FGSC 7600)</name>
    <name type="common">Maize ear and stalk rot fungus</name>
    <name type="synonym">Fusarium verticillioides</name>
    <dbReference type="NCBI Taxonomy" id="334819"/>
    <lineage>
        <taxon>Eukaryota</taxon>
        <taxon>Fungi</taxon>
        <taxon>Dikarya</taxon>
        <taxon>Ascomycota</taxon>
        <taxon>Pezizomycotina</taxon>
        <taxon>Sordariomycetes</taxon>
        <taxon>Hypocreomycetidae</taxon>
        <taxon>Hypocreales</taxon>
        <taxon>Nectriaceae</taxon>
        <taxon>Fusarium</taxon>
        <taxon>Fusarium fujikuroi species complex</taxon>
    </lineage>
</organism>
<dbReference type="Proteomes" id="UP000009096">
    <property type="component" value="Chromosome 7"/>
</dbReference>
<dbReference type="GeneID" id="30073960"/>
<dbReference type="EMBL" id="DS022258">
    <property type="protein sequence ID" value="EWG53265.1"/>
    <property type="molecule type" value="Genomic_DNA"/>
</dbReference>
<proteinExistence type="predicted"/>